<evidence type="ECO:0000313" key="5">
    <source>
        <dbReference type="EMBL" id="RAM36712.1"/>
    </source>
</evidence>
<evidence type="ECO:0000256" key="3">
    <source>
        <dbReference type="ARBA" id="ARBA00022729"/>
    </source>
</evidence>
<proteinExistence type="inferred from homology"/>
<evidence type="ECO:0000313" key="6">
    <source>
        <dbReference type="Proteomes" id="UP000249166"/>
    </source>
</evidence>
<reference evidence="5 6" key="1">
    <citation type="submission" date="2018-04" db="EMBL/GenBank/DDBJ databases">
        <title>Bacteria isolated from cave deposits of Manipur.</title>
        <authorList>
            <person name="Sahoo D."/>
            <person name="Sarangthem I."/>
            <person name="Nandeibam J."/>
        </authorList>
    </citation>
    <scope>NUCLEOTIDE SEQUENCE [LARGE SCALE GENOMIC DNA]</scope>
    <source>
        <strain evidence="6">mrc11</strain>
    </source>
</reference>
<dbReference type="Proteomes" id="UP000249166">
    <property type="component" value="Unassembled WGS sequence"/>
</dbReference>
<dbReference type="PANTHER" id="PTHR30024">
    <property type="entry name" value="ALIPHATIC SULFONATES-BINDING PROTEIN-RELATED"/>
    <property type="match status" value="1"/>
</dbReference>
<dbReference type="EMBL" id="QLNP01000088">
    <property type="protein sequence ID" value="RAM36712.1"/>
    <property type="molecule type" value="Genomic_DNA"/>
</dbReference>
<comment type="subcellular location">
    <subcellularLocation>
        <location evidence="1">Periplasm</location>
    </subcellularLocation>
</comment>
<evidence type="ECO:0000256" key="2">
    <source>
        <dbReference type="ARBA" id="ARBA00010742"/>
    </source>
</evidence>
<feature type="domain" description="SsuA/THI5-like" evidence="4">
    <location>
        <begin position="103"/>
        <end position="283"/>
    </location>
</feature>
<comment type="caution">
    <text evidence="5">The sequence shown here is derived from an EMBL/GenBank/DDBJ whole genome shotgun (WGS) entry which is preliminary data.</text>
</comment>
<dbReference type="Pfam" id="PF09084">
    <property type="entry name" value="NMT1"/>
    <property type="match status" value="1"/>
</dbReference>
<dbReference type="InterPro" id="IPR015168">
    <property type="entry name" value="SsuA/THI5"/>
</dbReference>
<name>A0A328HDX3_ARTGO</name>
<keyword evidence="3" id="KW-0732">Signal</keyword>
<dbReference type="OrthoDB" id="5174711at2"/>
<organism evidence="5 6">
    <name type="scientific">Arthrobacter globiformis</name>
    <dbReference type="NCBI Taxonomy" id="1665"/>
    <lineage>
        <taxon>Bacteria</taxon>
        <taxon>Bacillati</taxon>
        <taxon>Actinomycetota</taxon>
        <taxon>Actinomycetes</taxon>
        <taxon>Micrococcales</taxon>
        <taxon>Micrococcaceae</taxon>
        <taxon>Arthrobacter</taxon>
    </lineage>
</organism>
<dbReference type="GO" id="GO:0042597">
    <property type="term" value="C:periplasmic space"/>
    <property type="evidence" value="ECO:0007669"/>
    <property type="project" value="UniProtKB-SubCell"/>
</dbReference>
<dbReference type="SUPFAM" id="SSF53850">
    <property type="entry name" value="Periplasmic binding protein-like II"/>
    <property type="match status" value="1"/>
</dbReference>
<protein>
    <recommendedName>
        <fullName evidence="4">SsuA/THI5-like domain-containing protein</fullName>
    </recommendedName>
</protein>
<sequence>MRRTRSQLSELRGALMFAWILARKKYRPVRLPALASMAAVTALALTACGGGASSAPNSDGAPVQLRVIESNKQDPTELGAEAGNYINIWSKCSPEVKVNLTAGEKVAEALAAKSADIGITSPNRVIGAVSQGLRGKIIGSSMPVWDQYVVVRKDSGAKSFSDLKGSTFAISSFGSAGDYATQKIAREEGWGPDDFKTVTMGSLDGIMAGLKSGTADAFLWSAQAAFGLELEGSARVLGSVKDLVGPNAMTVVFATDEIIQKNPAAVKAFAECYYKATEAIMDDSGLATKMLVENWGMEPALASKIIEKEIPMSSRDGELSPDQLEGLLEATQFTIKSAKSLTIDDVKGMYKHWKSL</sequence>
<dbReference type="Gene3D" id="3.40.190.10">
    <property type="entry name" value="Periplasmic binding protein-like II"/>
    <property type="match status" value="2"/>
</dbReference>
<comment type="similarity">
    <text evidence="2">Belongs to the bacterial solute-binding protein SsuA/TauA family.</text>
</comment>
<dbReference type="PANTHER" id="PTHR30024:SF47">
    <property type="entry name" value="TAURINE-BINDING PERIPLASMIC PROTEIN"/>
    <property type="match status" value="1"/>
</dbReference>
<evidence type="ECO:0000256" key="1">
    <source>
        <dbReference type="ARBA" id="ARBA00004418"/>
    </source>
</evidence>
<accession>A0A328HDX3</accession>
<dbReference type="AlphaFoldDB" id="A0A328HDX3"/>
<gene>
    <name evidence="5" type="ORF">DBZ45_13795</name>
</gene>
<evidence type="ECO:0000259" key="4">
    <source>
        <dbReference type="Pfam" id="PF09084"/>
    </source>
</evidence>